<dbReference type="Proteomes" id="UP000298656">
    <property type="component" value="Chromosome 2"/>
</dbReference>
<name>A0A4P8J241_9BURK</name>
<dbReference type="Pfam" id="PF13180">
    <property type="entry name" value="PDZ_2"/>
    <property type="match status" value="1"/>
</dbReference>
<dbReference type="Gene3D" id="2.30.42.10">
    <property type="match status" value="2"/>
</dbReference>
<gene>
    <name evidence="14" type="ORF">FAZ95_30810</name>
</gene>
<evidence type="ECO:0000313" key="15">
    <source>
        <dbReference type="Proteomes" id="UP000298656"/>
    </source>
</evidence>
<dbReference type="InterPro" id="IPR001478">
    <property type="entry name" value="PDZ"/>
</dbReference>
<evidence type="ECO:0000256" key="1">
    <source>
        <dbReference type="ARBA" id="ARBA00001772"/>
    </source>
</evidence>
<sequence>MAFAVSGCSCMHATALAAGAAPAPGMPPSPAPAREMRATSVNAAAQVDFPTLVERYGPAVVNISTAGPDQPASAQAPTPIDPDDPFTAFFRRGAPATWTDAQNSPPRAISGSGSGFIVSPDGFILTTAHVVDSVDEVTVTLTDKRQFKGKVLVADLQNDVAVIKIEAARLPVVKLGDSSRVRVGEPVLTIGAPYGFDNTVTNGIVSSTAHVTPNGANFPFYQTDVSINPDNSGGPIFNRAGEVVGIHEQIYADTERYQSLTFAIPINLANKVRAQLRTQRKMVSRGDFGVEAQDVDPGLAGAFGLQQAAGALVTAIEPGTPAATSGLKPGDVIVQVGDQPIDRAADLVDRLADPQTGGKMALKLIRNRRPMTIVVGSGASAADEDLGPRQSDAGAGDRLGLVAHPMTAAELRATGVARGLIVDGVFGAAANAGIQPGDIILSLNGTPVSSQREVAALAAKAGREVALLIQRDNARSFVSLELR</sequence>
<keyword evidence="6" id="KW-0645">Protease</keyword>
<keyword evidence="10" id="KW-0346">Stress response</keyword>
<evidence type="ECO:0000259" key="13">
    <source>
        <dbReference type="PROSITE" id="PS50106"/>
    </source>
</evidence>
<dbReference type="Pfam" id="PF17820">
    <property type="entry name" value="PDZ_6"/>
    <property type="match status" value="1"/>
</dbReference>
<protein>
    <recommendedName>
        <fullName evidence="5">Probable periplasmic serine endoprotease DegP-like</fullName>
        <ecNumber evidence="4">3.4.21.107</ecNumber>
    </recommendedName>
    <alternativeName>
        <fullName evidence="11">Protease Do</fullName>
    </alternativeName>
</protein>
<evidence type="ECO:0000256" key="12">
    <source>
        <dbReference type="SAM" id="SignalP"/>
    </source>
</evidence>
<keyword evidence="15" id="KW-1185">Reference proteome</keyword>
<dbReference type="SMART" id="SM00228">
    <property type="entry name" value="PDZ"/>
    <property type="match status" value="2"/>
</dbReference>
<organism evidence="14 15">
    <name type="scientific">Trinickia violacea</name>
    <dbReference type="NCBI Taxonomy" id="2571746"/>
    <lineage>
        <taxon>Bacteria</taxon>
        <taxon>Pseudomonadati</taxon>
        <taxon>Pseudomonadota</taxon>
        <taxon>Betaproteobacteria</taxon>
        <taxon>Burkholderiales</taxon>
        <taxon>Burkholderiaceae</taxon>
        <taxon>Trinickia</taxon>
    </lineage>
</organism>
<dbReference type="InterPro" id="IPR036034">
    <property type="entry name" value="PDZ_sf"/>
</dbReference>
<feature type="chain" id="PRO_5020476222" description="Probable periplasmic serine endoprotease DegP-like" evidence="12">
    <location>
        <begin position="18"/>
        <end position="483"/>
    </location>
</feature>
<dbReference type="InterPro" id="IPR009003">
    <property type="entry name" value="Peptidase_S1_PA"/>
</dbReference>
<feature type="domain" description="PDZ" evidence="13">
    <location>
        <begin position="385"/>
        <end position="473"/>
    </location>
</feature>
<dbReference type="SUPFAM" id="SSF50494">
    <property type="entry name" value="Trypsin-like serine proteases"/>
    <property type="match status" value="1"/>
</dbReference>
<evidence type="ECO:0000256" key="4">
    <source>
        <dbReference type="ARBA" id="ARBA00013035"/>
    </source>
</evidence>
<accession>A0A4P8J241</accession>
<keyword evidence="9" id="KW-0720">Serine protease</keyword>
<evidence type="ECO:0000256" key="2">
    <source>
        <dbReference type="ARBA" id="ARBA00004418"/>
    </source>
</evidence>
<keyword evidence="12" id="KW-0732">Signal</keyword>
<dbReference type="KEGG" id="tvl:FAZ95_30810"/>
<evidence type="ECO:0000256" key="9">
    <source>
        <dbReference type="ARBA" id="ARBA00022825"/>
    </source>
</evidence>
<evidence type="ECO:0000256" key="3">
    <source>
        <dbReference type="ARBA" id="ARBA00010541"/>
    </source>
</evidence>
<feature type="signal peptide" evidence="12">
    <location>
        <begin position="1"/>
        <end position="17"/>
    </location>
</feature>
<dbReference type="InterPro" id="IPR041489">
    <property type="entry name" value="PDZ_6"/>
</dbReference>
<evidence type="ECO:0000256" key="5">
    <source>
        <dbReference type="ARBA" id="ARBA00013958"/>
    </source>
</evidence>
<evidence type="ECO:0000256" key="8">
    <source>
        <dbReference type="ARBA" id="ARBA00022801"/>
    </source>
</evidence>
<dbReference type="OrthoDB" id="9758917at2"/>
<keyword evidence="7" id="KW-0574">Periplasm</keyword>
<comment type="subcellular location">
    <subcellularLocation>
        <location evidence="2">Periplasm</location>
    </subcellularLocation>
</comment>
<comment type="catalytic activity">
    <reaction evidence="1">
        <text>Acts on substrates that are at least partially unfolded. The cleavage site P1 residue is normally between a pair of hydrophobic residues, such as Val-|-Val.</text>
        <dbReference type="EC" id="3.4.21.107"/>
    </reaction>
</comment>
<dbReference type="GO" id="GO:0004252">
    <property type="term" value="F:serine-type endopeptidase activity"/>
    <property type="evidence" value="ECO:0007669"/>
    <property type="project" value="InterPro"/>
</dbReference>
<dbReference type="SUPFAM" id="SSF50156">
    <property type="entry name" value="PDZ domain-like"/>
    <property type="match status" value="2"/>
</dbReference>
<dbReference type="GO" id="GO:0006508">
    <property type="term" value="P:proteolysis"/>
    <property type="evidence" value="ECO:0007669"/>
    <property type="project" value="UniProtKB-KW"/>
</dbReference>
<comment type="similarity">
    <text evidence="3">Belongs to the peptidase S1C family.</text>
</comment>
<dbReference type="PRINTS" id="PR00834">
    <property type="entry name" value="PROTEASES2C"/>
</dbReference>
<dbReference type="PANTHER" id="PTHR22939">
    <property type="entry name" value="SERINE PROTEASE FAMILY S1C HTRA-RELATED"/>
    <property type="match status" value="1"/>
</dbReference>
<proteinExistence type="inferred from homology"/>
<dbReference type="Pfam" id="PF13365">
    <property type="entry name" value="Trypsin_2"/>
    <property type="match status" value="1"/>
</dbReference>
<keyword evidence="8" id="KW-0378">Hydrolase</keyword>
<reference evidence="14 15" key="1">
    <citation type="submission" date="2019-05" db="EMBL/GenBank/DDBJ databases">
        <title>Burkholderia sp. DHOD12, isolated from subtropical forest soil.</title>
        <authorList>
            <person name="Gao Z.-H."/>
            <person name="Qiu L.-H."/>
        </authorList>
    </citation>
    <scope>NUCLEOTIDE SEQUENCE [LARGE SCALE GENOMIC DNA]</scope>
    <source>
        <strain evidence="14 15">DHOD12</strain>
    </source>
</reference>
<dbReference type="EMBL" id="CP040078">
    <property type="protein sequence ID" value="QCP54926.1"/>
    <property type="molecule type" value="Genomic_DNA"/>
</dbReference>
<dbReference type="InterPro" id="IPR001940">
    <property type="entry name" value="Peptidase_S1C"/>
</dbReference>
<dbReference type="PROSITE" id="PS50106">
    <property type="entry name" value="PDZ"/>
    <property type="match status" value="2"/>
</dbReference>
<evidence type="ECO:0000256" key="7">
    <source>
        <dbReference type="ARBA" id="ARBA00022764"/>
    </source>
</evidence>
<dbReference type="EC" id="3.4.21.107" evidence="4"/>
<evidence type="ECO:0000313" key="14">
    <source>
        <dbReference type="EMBL" id="QCP54926.1"/>
    </source>
</evidence>
<evidence type="ECO:0000256" key="10">
    <source>
        <dbReference type="ARBA" id="ARBA00023016"/>
    </source>
</evidence>
<dbReference type="PANTHER" id="PTHR22939:SF130">
    <property type="entry name" value="PERIPLASMIC SERINE ENDOPROTEASE DEGP-LIKE-RELATED"/>
    <property type="match status" value="1"/>
</dbReference>
<evidence type="ECO:0000256" key="11">
    <source>
        <dbReference type="ARBA" id="ARBA00032850"/>
    </source>
</evidence>
<dbReference type="AlphaFoldDB" id="A0A4P8J241"/>
<dbReference type="Gene3D" id="2.40.10.120">
    <property type="match status" value="1"/>
</dbReference>
<evidence type="ECO:0000256" key="6">
    <source>
        <dbReference type="ARBA" id="ARBA00022670"/>
    </source>
</evidence>
<feature type="domain" description="PDZ" evidence="13">
    <location>
        <begin position="289"/>
        <end position="368"/>
    </location>
</feature>